<dbReference type="AlphaFoldDB" id="A0A3D9S8E7"/>
<organism evidence="4 5">
    <name type="scientific">Paenibacillus taihuensis</name>
    <dbReference type="NCBI Taxonomy" id="1156355"/>
    <lineage>
        <taxon>Bacteria</taxon>
        <taxon>Bacillati</taxon>
        <taxon>Bacillota</taxon>
        <taxon>Bacilli</taxon>
        <taxon>Bacillales</taxon>
        <taxon>Paenibacillaceae</taxon>
        <taxon>Paenibacillus</taxon>
    </lineage>
</organism>
<sequence length="426" mass="45585">MDEQHAIERFKQAVTSQDTPAASQCLCEFPFLVERINEPWFSFDSPAIVTAAASGSQEMVDLLLENGADLSAKSSWWAGGFGVLHHDHHELSLYLIERGAPVDIHAAAALGMMAALREMVEKNPAAVNERGPDGQVPLHFAQDPAIIDYLLENGADIDMRDIDHYSAPAQWAIHDCAKCSYLVEQGAAADIYMAIQLGNVELVRRLVDEEPGCLDARVGEGRFTSGDSNGGHIYLYKLGANMTPLLLAARCKNEEIAAVILANRPASQRLLYACLTGDQAGVQALLAQDPKMVESLSVDEQSTIADAAWNHNAAAVRLLLEAGIGADVRRSPADFTALHSAAVHGNAELVRLLLAHGASTELKHGHGGAALGTCMWGSVHFRDPEGDYAAAAELLLQAGAQIPGQLNGSEGVNAVISRYQSERGQN</sequence>
<evidence type="ECO:0000313" key="4">
    <source>
        <dbReference type="EMBL" id="REE88995.1"/>
    </source>
</evidence>
<dbReference type="SUPFAM" id="SSF48403">
    <property type="entry name" value="Ankyrin repeat"/>
    <property type="match status" value="1"/>
</dbReference>
<dbReference type="InterPro" id="IPR002110">
    <property type="entry name" value="Ankyrin_rpt"/>
</dbReference>
<keyword evidence="5" id="KW-1185">Reference proteome</keyword>
<dbReference type="InterPro" id="IPR036770">
    <property type="entry name" value="Ankyrin_rpt-contain_sf"/>
</dbReference>
<dbReference type="Proteomes" id="UP000256304">
    <property type="component" value="Unassembled WGS sequence"/>
</dbReference>
<comment type="caution">
    <text evidence="4">The sequence shown here is derived from an EMBL/GenBank/DDBJ whole genome shotgun (WGS) entry which is preliminary data.</text>
</comment>
<protein>
    <submittedName>
        <fullName evidence="4">Ankyrin repeat protein</fullName>
    </submittedName>
</protein>
<name>A0A3D9S8E7_9BACL</name>
<keyword evidence="1" id="KW-0677">Repeat</keyword>
<dbReference type="RefSeq" id="WP_116188501.1">
    <property type="nucleotide sequence ID" value="NZ_QTTN01000007.1"/>
</dbReference>
<evidence type="ECO:0000256" key="3">
    <source>
        <dbReference type="PROSITE-ProRule" id="PRU00023"/>
    </source>
</evidence>
<gene>
    <name evidence="4" type="ORF">A8990_10791</name>
</gene>
<reference evidence="4 5" key="1">
    <citation type="submission" date="2018-08" db="EMBL/GenBank/DDBJ databases">
        <title>Genomic Encyclopedia of Type Strains, Phase III (KMG-III): the genomes of soil and plant-associated and newly described type strains.</title>
        <authorList>
            <person name="Whitman W."/>
        </authorList>
    </citation>
    <scope>NUCLEOTIDE SEQUENCE [LARGE SCALE GENOMIC DNA]</scope>
    <source>
        <strain evidence="4 5">CGMCC 1.10966</strain>
    </source>
</reference>
<feature type="repeat" description="ANK" evidence="3">
    <location>
        <begin position="333"/>
        <end position="365"/>
    </location>
</feature>
<dbReference type="Pfam" id="PF00023">
    <property type="entry name" value="Ank"/>
    <property type="match status" value="2"/>
</dbReference>
<feature type="repeat" description="ANK" evidence="3">
    <location>
        <begin position="43"/>
        <end position="75"/>
    </location>
</feature>
<dbReference type="OrthoDB" id="384737at2"/>
<proteinExistence type="predicted"/>
<dbReference type="Gene3D" id="1.25.40.20">
    <property type="entry name" value="Ankyrin repeat-containing domain"/>
    <property type="match status" value="3"/>
</dbReference>
<dbReference type="PANTHER" id="PTHR24198">
    <property type="entry name" value="ANKYRIN REPEAT AND PROTEIN KINASE DOMAIN-CONTAINING PROTEIN"/>
    <property type="match status" value="1"/>
</dbReference>
<evidence type="ECO:0000313" key="5">
    <source>
        <dbReference type="Proteomes" id="UP000256304"/>
    </source>
</evidence>
<keyword evidence="2 3" id="KW-0040">ANK repeat</keyword>
<dbReference type="PROSITE" id="PS50088">
    <property type="entry name" value="ANK_REPEAT"/>
    <property type="match status" value="3"/>
</dbReference>
<evidence type="ECO:0000256" key="1">
    <source>
        <dbReference type="ARBA" id="ARBA00022737"/>
    </source>
</evidence>
<feature type="repeat" description="ANK" evidence="3">
    <location>
        <begin position="133"/>
        <end position="162"/>
    </location>
</feature>
<dbReference type="PROSITE" id="PS50297">
    <property type="entry name" value="ANK_REP_REGION"/>
    <property type="match status" value="1"/>
</dbReference>
<dbReference type="Pfam" id="PF12796">
    <property type="entry name" value="Ank_2"/>
    <property type="match status" value="1"/>
</dbReference>
<dbReference type="EMBL" id="QTTN01000007">
    <property type="protein sequence ID" value="REE88995.1"/>
    <property type="molecule type" value="Genomic_DNA"/>
</dbReference>
<dbReference type="SMART" id="SM00248">
    <property type="entry name" value="ANK"/>
    <property type="match status" value="5"/>
</dbReference>
<dbReference type="PANTHER" id="PTHR24198:SF165">
    <property type="entry name" value="ANKYRIN REPEAT-CONTAINING PROTEIN-RELATED"/>
    <property type="match status" value="1"/>
</dbReference>
<evidence type="ECO:0000256" key="2">
    <source>
        <dbReference type="ARBA" id="ARBA00023043"/>
    </source>
</evidence>
<accession>A0A3D9S8E7</accession>